<keyword evidence="1 5" id="KW-0560">Oxidoreductase</keyword>
<evidence type="ECO:0000259" key="3">
    <source>
        <dbReference type="Pfam" id="PF02771"/>
    </source>
</evidence>
<organism evidence="5 6">
    <name type="scientific">Actinoplanes campanulatus</name>
    <dbReference type="NCBI Taxonomy" id="113559"/>
    <lineage>
        <taxon>Bacteria</taxon>
        <taxon>Bacillati</taxon>
        <taxon>Actinomycetota</taxon>
        <taxon>Actinomycetes</taxon>
        <taxon>Micromonosporales</taxon>
        <taxon>Micromonosporaceae</taxon>
        <taxon>Actinoplanes</taxon>
    </lineage>
</organism>
<dbReference type="NCBIfam" id="NF045629">
    <property type="entry name" value="monooxsub_HsaA"/>
    <property type="match status" value="1"/>
</dbReference>
<dbReference type="InterPro" id="IPR046373">
    <property type="entry name" value="Acyl-CoA_Oxase/DH_mid-dom_sf"/>
</dbReference>
<dbReference type="InterPro" id="IPR009100">
    <property type="entry name" value="AcylCoA_DH/oxidase_NM_dom_sf"/>
</dbReference>
<evidence type="ECO:0000313" key="5">
    <source>
        <dbReference type="EMBL" id="MBB3096493.1"/>
    </source>
</evidence>
<dbReference type="PIRSF" id="PIRSF016578">
    <property type="entry name" value="HsaA"/>
    <property type="match status" value="1"/>
</dbReference>
<dbReference type="InterPro" id="IPR036250">
    <property type="entry name" value="AcylCo_DH-like_C"/>
</dbReference>
<dbReference type="InterPro" id="IPR037069">
    <property type="entry name" value="AcylCoA_DH/ox_N_sf"/>
</dbReference>
<sequence length="388" mass="42484">MEAVLAGVRELLPVLREHAQETEDRRALDPETVKALAETGFFRLLQPARFGGYEAHPLDFLTGVREIASACGSTGWVASVIGVHNWQLALFPDRAQQDVWGADTGTRMSSSYAPTGRITRVDGGFRVNGRWSFSSGCDHATWVLLGGIIPPGEDGTPADFRTFLLPAADYTIEDVWHTVGLRGTGSNDIVVSDAFVPEHRTLSFNDTARCACPGQEQNPGPLYRIPYASIFSYAITTPIIGMATGAYRAHVDHTRDRVRASYVGVKAAEDPHSQVRVAEAASDIDSAWFALQANMRELMELATAGAKLPMPLRLRIRRDQVRGTELSIRAVDRLFENSGGRALAVGTPIQRFWRDAHSGRVHAINDPERALSMFGRGEFGLPLNDAMV</sequence>
<feature type="domain" description="Acyl-CoA dehydrogenase/oxidase N-terminal" evidence="3">
    <location>
        <begin position="15"/>
        <end position="100"/>
    </location>
</feature>
<dbReference type="Proteomes" id="UP000590749">
    <property type="component" value="Unassembled WGS sequence"/>
</dbReference>
<evidence type="ECO:0000313" key="6">
    <source>
        <dbReference type="Proteomes" id="UP000590749"/>
    </source>
</evidence>
<dbReference type="InterPro" id="IPR013107">
    <property type="entry name" value="Acyl-CoA_DH_C"/>
</dbReference>
<proteinExistence type="inferred from homology"/>
<dbReference type="CDD" id="cd01159">
    <property type="entry name" value="NcnH"/>
    <property type="match status" value="1"/>
</dbReference>
<dbReference type="Pfam" id="PF08028">
    <property type="entry name" value="Acyl-CoA_dh_2"/>
    <property type="match status" value="1"/>
</dbReference>
<dbReference type="Gene3D" id="1.10.540.10">
    <property type="entry name" value="Acyl-CoA dehydrogenase/oxidase, N-terminal domain"/>
    <property type="match status" value="1"/>
</dbReference>
<feature type="domain" description="Acyl-CoA dehydrogenase C-terminal" evidence="4">
    <location>
        <begin position="235"/>
        <end position="366"/>
    </location>
</feature>
<dbReference type="GO" id="GO:0003995">
    <property type="term" value="F:acyl-CoA dehydrogenase activity"/>
    <property type="evidence" value="ECO:0007669"/>
    <property type="project" value="TreeGrafter"/>
</dbReference>
<dbReference type="GO" id="GO:0050660">
    <property type="term" value="F:flavin adenine dinucleotide binding"/>
    <property type="evidence" value="ECO:0007669"/>
    <property type="project" value="InterPro"/>
</dbReference>
<keyword evidence="5" id="KW-0503">Monooxygenase</keyword>
<dbReference type="Pfam" id="PF02771">
    <property type="entry name" value="Acyl-CoA_dh_N"/>
    <property type="match status" value="1"/>
</dbReference>
<dbReference type="GO" id="GO:0036383">
    <property type="term" value="F:3-hydroxy-9,10-secoandrosta-1,3,5(10)-triene-9,17-dione monooxygenase activity"/>
    <property type="evidence" value="ECO:0007669"/>
    <property type="project" value="UniProtKB-EC"/>
</dbReference>
<dbReference type="PANTHER" id="PTHR48083:SF19">
    <property type="entry name" value="FLAVIN-DEPENDENT MONOOXYGENASE, OXYGENASE SUBUNIT HSAA"/>
    <property type="match status" value="1"/>
</dbReference>
<comment type="similarity">
    <text evidence="2">Belongs to the HpaH/HsaA monooxygenase family.</text>
</comment>
<dbReference type="SUPFAM" id="SSF56645">
    <property type="entry name" value="Acyl-CoA dehydrogenase NM domain-like"/>
    <property type="match status" value="1"/>
</dbReference>
<gene>
    <name evidence="5" type="ORF">FHR83_004163</name>
</gene>
<reference evidence="5 6" key="1">
    <citation type="submission" date="2020-08" db="EMBL/GenBank/DDBJ databases">
        <title>Genomic Encyclopedia of Type Strains, Phase III (KMG-III): the genomes of soil and plant-associated and newly described type strains.</title>
        <authorList>
            <person name="Whitman W."/>
        </authorList>
    </citation>
    <scope>NUCLEOTIDE SEQUENCE [LARGE SCALE GENOMIC DNA]</scope>
    <source>
        <strain evidence="5 6">CECT 3287</strain>
    </source>
</reference>
<dbReference type="Gene3D" id="2.40.110.10">
    <property type="entry name" value="Butyryl-CoA Dehydrogenase, subunit A, domain 2"/>
    <property type="match status" value="1"/>
</dbReference>
<dbReference type="SUPFAM" id="SSF47203">
    <property type="entry name" value="Acyl-CoA dehydrogenase C-terminal domain-like"/>
    <property type="match status" value="1"/>
</dbReference>
<evidence type="ECO:0000256" key="2">
    <source>
        <dbReference type="ARBA" id="ARBA00049661"/>
    </source>
</evidence>
<evidence type="ECO:0000259" key="4">
    <source>
        <dbReference type="Pfam" id="PF08028"/>
    </source>
</evidence>
<dbReference type="InterPro" id="IPR054617">
    <property type="entry name" value="HsaA"/>
</dbReference>
<dbReference type="RefSeq" id="WP_183221933.1">
    <property type="nucleotide sequence ID" value="NZ_BMPW01000007.1"/>
</dbReference>
<name>A0A7W5AHP9_9ACTN</name>
<evidence type="ECO:0000256" key="1">
    <source>
        <dbReference type="ARBA" id="ARBA00023002"/>
    </source>
</evidence>
<dbReference type="AlphaFoldDB" id="A0A7W5AHP9"/>
<dbReference type="EMBL" id="JACHXF010000008">
    <property type="protein sequence ID" value="MBB3096493.1"/>
    <property type="molecule type" value="Genomic_DNA"/>
</dbReference>
<comment type="caution">
    <text evidence="5">The sequence shown here is derived from an EMBL/GenBank/DDBJ whole genome shotgun (WGS) entry which is preliminary data.</text>
</comment>
<protein>
    <submittedName>
        <fullName evidence="5">3-hydroxy-9,10-secoandrosta-1,3,5(10)-triene-9, 17-dione monooxygenase</fullName>
        <ecNumber evidence="5">1.14.14.12</ecNumber>
    </submittedName>
</protein>
<dbReference type="Gene3D" id="1.20.140.10">
    <property type="entry name" value="Butyryl-CoA Dehydrogenase, subunit A, domain 3"/>
    <property type="match status" value="1"/>
</dbReference>
<dbReference type="InterPro" id="IPR013786">
    <property type="entry name" value="AcylCoA_DH/ox_N"/>
</dbReference>
<dbReference type="GO" id="GO:0033539">
    <property type="term" value="P:fatty acid beta-oxidation using acyl-CoA dehydrogenase"/>
    <property type="evidence" value="ECO:0007669"/>
    <property type="project" value="TreeGrafter"/>
</dbReference>
<keyword evidence="6" id="KW-1185">Reference proteome</keyword>
<accession>A0A7W5AHP9</accession>
<dbReference type="EC" id="1.14.14.12" evidence="5"/>
<dbReference type="GO" id="GO:0005737">
    <property type="term" value="C:cytoplasm"/>
    <property type="evidence" value="ECO:0007669"/>
    <property type="project" value="TreeGrafter"/>
</dbReference>
<dbReference type="PANTHER" id="PTHR48083">
    <property type="entry name" value="MEDIUM-CHAIN SPECIFIC ACYL-COA DEHYDROGENASE, MITOCHONDRIAL-RELATED"/>
    <property type="match status" value="1"/>
</dbReference>
<dbReference type="InterPro" id="IPR050741">
    <property type="entry name" value="Acyl-CoA_dehydrogenase"/>
</dbReference>